<evidence type="ECO:0000256" key="6">
    <source>
        <dbReference type="ARBA" id="ARBA00023136"/>
    </source>
</evidence>
<dbReference type="Pfam" id="PF07690">
    <property type="entry name" value="MFS_1"/>
    <property type="match status" value="1"/>
</dbReference>
<feature type="transmembrane region" description="Helical" evidence="7">
    <location>
        <begin position="160"/>
        <end position="180"/>
    </location>
</feature>
<feature type="transmembrane region" description="Helical" evidence="7">
    <location>
        <begin position="31"/>
        <end position="52"/>
    </location>
</feature>
<feature type="transmembrane region" description="Helical" evidence="7">
    <location>
        <begin position="61"/>
        <end position="79"/>
    </location>
</feature>
<dbReference type="SUPFAM" id="SSF103473">
    <property type="entry name" value="MFS general substrate transporter"/>
    <property type="match status" value="1"/>
</dbReference>
<feature type="transmembrane region" description="Helical" evidence="7">
    <location>
        <begin position="126"/>
        <end position="148"/>
    </location>
</feature>
<dbReference type="eggNOG" id="COG0738">
    <property type="taxonomic scope" value="Bacteria"/>
</dbReference>
<accession>B4D9W1</accession>
<dbReference type="GO" id="GO:0016020">
    <property type="term" value="C:membrane"/>
    <property type="evidence" value="ECO:0007669"/>
    <property type="project" value="TreeGrafter"/>
</dbReference>
<evidence type="ECO:0000259" key="8">
    <source>
        <dbReference type="PROSITE" id="PS50850"/>
    </source>
</evidence>
<keyword evidence="4 7" id="KW-0812">Transmembrane</keyword>
<dbReference type="PANTHER" id="PTHR23514:SF3">
    <property type="entry name" value="BYPASS OF STOP CODON PROTEIN 6"/>
    <property type="match status" value="1"/>
</dbReference>
<dbReference type="EMBL" id="ABVL01000028">
    <property type="protein sequence ID" value="EDY16775.1"/>
    <property type="molecule type" value="Genomic_DNA"/>
</dbReference>
<protein>
    <recommendedName>
        <fullName evidence="8">Major facilitator superfamily (MFS) profile domain-containing protein</fullName>
    </recommendedName>
</protein>
<dbReference type="InParanoid" id="B4D9W1"/>
<feature type="transmembrane region" description="Helical" evidence="7">
    <location>
        <begin position="476"/>
        <end position="498"/>
    </location>
</feature>
<dbReference type="PANTHER" id="PTHR23514">
    <property type="entry name" value="BYPASS OF STOP CODON PROTEIN 6"/>
    <property type="match status" value="1"/>
</dbReference>
<keyword evidence="10" id="KW-1185">Reference proteome</keyword>
<evidence type="ECO:0000256" key="2">
    <source>
        <dbReference type="ARBA" id="ARBA00008335"/>
    </source>
</evidence>
<keyword evidence="6 7" id="KW-0472">Membrane</keyword>
<evidence type="ECO:0000256" key="3">
    <source>
        <dbReference type="ARBA" id="ARBA00022448"/>
    </source>
</evidence>
<evidence type="ECO:0000256" key="7">
    <source>
        <dbReference type="SAM" id="Phobius"/>
    </source>
</evidence>
<dbReference type="AlphaFoldDB" id="B4D9W1"/>
<dbReference type="Gene3D" id="1.20.1250.20">
    <property type="entry name" value="MFS general substrate transporter like domains"/>
    <property type="match status" value="1"/>
</dbReference>
<feature type="transmembrane region" description="Helical" evidence="7">
    <location>
        <begin position="91"/>
        <end position="114"/>
    </location>
</feature>
<feature type="transmembrane region" description="Helical" evidence="7">
    <location>
        <begin position="201"/>
        <end position="218"/>
    </location>
</feature>
<evidence type="ECO:0000313" key="9">
    <source>
        <dbReference type="EMBL" id="EDY16775.1"/>
    </source>
</evidence>
<dbReference type="RefSeq" id="WP_006983059.1">
    <property type="nucleotide sequence ID" value="NZ_ABVL01000028.1"/>
</dbReference>
<comment type="caution">
    <text evidence="9">The sequence shown here is derived from an EMBL/GenBank/DDBJ whole genome shotgun (WGS) entry which is preliminary data.</text>
</comment>
<dbReference type="STRING" id="497964.CfE428DRAFT_5738"/>
<dbReference type="GO" id="GO:0012505">
    <property type="term" value="C:endomembrane system"/>
    <property type="evidence" value="ECO:0007669"/>
    <property type="project" value="UniProtKB-SubCell"/>
</dbReference>
<proteinExistence type="inferred from homology"/>
<dbReference type="InterPro" id="IPR036259">
    <property type="entry name" value="MFS_trans_sf"/>
</dbReference>
<feature type="transmembrane region" description="Helical" evidence="7">
    <location>
        <begin position="340"/>
        <end position="362"/>
    </location>
</feature>
<organism evidence="9 10">
    <name type="scientific">Chthoniobacter flavus Ellin428</name>
    <dbReference type="NCBI Taxonomy" id="497964"/>
    <lineage>
        <taxon>Bacteria</taxon>
        <taxon>Pseudomonadati</taxon>
        <taxon>Verrucomicrobiota</taxon>
        <taxon>Spartobacteria</taxon>
        <taxon>Chthoniobacterales</taxon>
        <taxon>Chthoniobacteraceae</taxon>
        <taxon>Chthoniobacter</taxon>
    </lineage>
</organism>
<reference evidence="9 10" key="1">
    <citation type="journal article" date="2011" name="J. Bacteriol.">
        <title>Genome sequence of Chthoniobacter flavus Ellin428, an aerobic heterotrophic soil bacterium.</title>
        <authorList>
            <person name="Kant R."/>
            <person name="van Passel M.W."/>
            <person name="Palva A."/>
            <person name="Lucas S."/>
            <person name="Lapidus A."/>
            <person name="Glavina Del Rio T."/>
            <person name="Dalin E."/>
            <person name="Tice H."/>
            <person name="Bruce D."/>
            <person name="Goodwin L."/>
            <person name="Pitluck S."/>
            <person name="Larimer F.W."/>
            <person name="Land M.L."/>
            <person name="Hauser L."/>
            <person name="Sangwan P."/>
            <person name="de Vos W.M."/>
            <person name="Janssen P.H."/>
            <person name="Smidt H."/>
        </authorList>
    </citation>
    <scope>NUCLEOTIDE SEQUENCE [LARGE SCALE GENOMIC DNA]</scope>
    <source>
        <strain evidence="9 10">Ellin428</strain>
    </source>
</reference>
<evidence type="ECO:0000313" key="10">
    <source>
        <dbReference type="Proteomes" id="UP000005824"/>
    </source>
</evidence>
<keyword evidence="3" id="KW-0813">Transport</keyword>
<evidence type="ECO:0000256" key="4">
    <source>
        <dbReference type="ARBA" id="ARBA00022692"/>
    </source>
</evidence>
<dbReference type="GO" id="GO:0022857">
    <property type="term" value="F:transmembrane transporter activity"/>
    <property type="evidence" value="ECO:0007669"/>
    <property type="project" value="InterPro"/>
</dbReference>
<name>B4D9W1_9BACT</name>
<gene>
    <name evidence="9" type="ORF">CfE428DRAFT_5738</name>
</gene>
<comment type="similarity">
    <text evidence="2">Belongs to the major facilitator superfamily.</text>
</comment>
<feature type="transmembrane region" description="Helical" evidence="7">
    <location>
        <begin position="224"/>
        <end position="243"/>
    </location>
</feature>
<dbReference type="InterPro" id="IPR011701">
    <property type="entry name" value="MFS"/>
</dbReference>
<sequence>MAILAAGVGFAIRGGILANWAADFGFTGAQLGAIGGAGFTGFCFGIIIGGIIADKIGYGKLVVAAFVFHVLSAFVTFGASKGQPQETAYNLLYWGTFIFALANGTLEAVANPLVSTLFPQNRTHYLNILHSSWPAGMVLGALFTSAVGEAHGNSGPLLGWKMQLAAFLLPTILYGVLFLGQKFPKSEASSKGLGIGEMLKDVGILGGAVASYMLVRFFHDAMNLPSPVAWAIGAVALAIVAIVTRFSLGAVLLCVLFIIHAMVGAVELGTDGWIQNITGNILTPTQGKLLFVYTSLFMFGLRFCAHFIEKNLKLSPIGLLCVCAVLASIGLNLVSGIQTFIGAILALSVYALGKTFFWPTMLAVIGDRFPRTGAIAISISGGIGMMSAGLLGSAGLGYAKDRFAADELQKANPAAYAEFKAEKPSTFLFLAPVTGLDGTKLADVQKMKPEERSPAQKAVADSSILGDRRTLKADSFIPATMSICYLLLLIYFMAIGGYKPAQIDMEKITGGIDGPMEA</sequence>
<dbReference type="InterPro" id="IPR051788">
    <property type="entry name" value="MFS_Transporter"/>
</dbReference>
<comment type="subcellular location">
    <subcellularLocation>
        <location evidence="1">Endomembrane system</location>
        <topology evidence="1">Multi-pass membrane protein</topology>
    </subcellularLocation>
</comment>
<feature type="transmembrane region" description="Helical" evidence="7">
    <location>
        <begin position="374"/>
        <end position="399"/>
    </location>
</feature>
<feature type="transmembrane region" description="Helical" evidence="7">
    <location>
        <begin position="317"/>
        <end position="334"/>
    </location>
</feature>
<dbReference type="InterPro" id="IPR020846">
    <property type="entry name" value="MFS_dom"/>
</dbReference>
<evidence type="ECO:0000256" key="5">
    <source>
        <dbReference type="ARBA" id="ARBA00022989"/>
    </source>
</evidence>
<evidence type="ECO:0000256" key="1">
    <source>
        <dbReference type="ARBA" id="ARBA00004127"/>
    </source>
</evidence>
<dbReference type="Proteomes" id="UP000005824">
    <property type="component" value="Unassembled WGS sequence"/>
</dbReference>
<feature type="domain" description="Major facilitator superfamily (MFS) profile" evidence="8">
    <location>
        <begin position="1"/>
        <end position="449"/>
    </location>
</feature>
<dbReference type="PROSITE" id="PS50850">
    <property type="entry name" value="MFS"/>
    <property type="match status" value="1"/>
</dbReference>
<keyword evidence="5 7" id="KW-1133">Transmembrane helix</keyword>